<dbReference type="InterPro" id="IPR016024">
    <property type="entry name" value="ARM-type_fold"/>
</dbReference>
<dbReference type="PANTHER" id="PTHR18460">
    <property type="entry name" value="TEL2 INTERACTING PROTEIN 1 TTI1 FAMILY MEMBER"/>
    <property type="match status" value="1"/>
</dbReference>
<evidence type="ECO:0000313" key="4">
    <source>
        <dbReference type="EMBL" id="KAK3912901.1"/>
    </source>
</evidence>
<protein>
    <submittedName>
        <fullName evidence="4">TELO2-interacting protein 1-like protein</fullName>
    </submittedName>
</protein>
<dbReference type="GO" id="GO:0005737">
    <property type="term" value="C:cytoplasm"/>
    <property type="evidence" value="ECO:0007669"/>
    <property type="project" value="TreeGrafter"/>
</dbReference>
<evidence type="ECO:0000256" key="1">
    <source>
        <dbReference type="SAM" id="MobiDB-lite"/>
    </source>
</evidence>
<dbReference type="Pfam" id="PF24176">
    <property type="entry name" value="TPR_TTI1_2nd"/>
    <property type="match status" value="1"/>
</dbReference>
<dbReference type="Pfam" id="PF24181">
    <property type="entry name" value="TPR_TTI1_C"/>
    <property type="match status" value="1"/>
</dbReference>
<dbReference type="AlphaFoldDB" id="A0AAE1H279"/>
<reference evidence="4" key="2">
    <citation type="journal article" date="2023" name="BMC Genomics">
        <title>Pest status, molecular evolution, and epigenetic factors derived from the genome assembly of Frankliniella fusca, a thysanopteran phytovirus vector.</title>
        <authorList>
            <person name="Catto M.A."/>
            <person name="Labadie P.E."/>
            <person name="Jacobson A.L."/>
            <person name="Kennedy G.G."/>
            <person name="Srinivasan R."/>
            <person name="Hunt B.G."/>
        </authorList>
    </citation>
    <scope>NUCLEOTIDE SEQUENCE</scope>
    <source>
        <strain evidence="4">PL_HMW_Pooled</strain>
    </source>
</reference>
<dbReference type="Pfam" id="PF21547">
    <property type="entry name" value="TTI1"/>
    <property type="match status" value="1"/>
</dbReference>
<evidence type="ECO:0000313" key="5">
    <source>
        <dbReference type="Proteomes" id="UP001219518"/>
    </source>
</evidence>
<name>A0AAE1H279_9NEOP</name>
<accession>A0AAE1H279</accession>
<dbReference type="SUPFAM" id="SSF48371">
    <property type="entry name" value="ARM repeat"/>
    <property type="match status" value="1"/>
</dbReference>
<gene>
    <name evidence="4" type="ORF">KUF71_022355</name>
</gene>
<reference evidence="4" key="1">
    <citation type="submission" date="2021-07" db="EMBL/GenBank/DDBJ databases">
        <authorList>
            <person name="Catto M.A."/>
            <person name="Jacobson A."/>
            <person name="Kennedy G."/>
            <person name="Labadie P."/>
            <person name="Hunt B.G."/>
            <person name="Srinivasan R."/>
        </authorList>
    </citation>
    <scope>NUCLEOTIDE SEQUENCE</scope>
    <source>
        <strain evidence="4">PL_HMW_Pooled</strain>
        <tissue evidence="4">Head</tissue>
    </source>
</reference>
<keyword evidence="5" id="KW-1185">Reference proteome</keyword>
<feature type="compositionally biased region" description="Basic and acidic residues" evidence="1">
    <location>
        <begin position="828"/>
        <end position="841"/>
    </location>
</feature>
<dbReference type="Proteomes" id="UP001219518">
    <property type="component" value="Unassembled WGS sequence"/>
</dbReference>
<proteinExistence type="predicted"/>
<sequence>MEMFSPQLASAVKMLDPLILQMMDGCTKETALKVRETIPKIHPHVLQKLHPHIIVPIMGQVSNSKQNNEVKTILLDSAHLVLKEIHISSVSAIREILKQLMIAIFDKDAPNMIKMNCPEELKLSVMNCAFEIFKNMPFDVHDTYYVKDNIPEICQITYTCLGLAVCERFRTLRIRSLEVILALMQVPLEGPDKRSPWEREIVADIFQFILPGASSKLMSIVSGDITQGNKLLSIALMTLSSMIALVMEDYHRSDSGDTSTIVANLQKMAVESLREEGSKPVQEPSLQSAANAKRFIELSCGRTIEWRSKMALNLIPFLSKIGEMREHSDAKVCQTLAYSCFLILSRSPVSLKEGLAPLLDALVALSVHENLQVREDSLSYIKLLTDIFSDHNGYDFTQLAEENFYMLLTRLPRLVQEEGNARGASSLNLLSGYLQLLQQSMRNVLCSSAHLQRLTLSLLHVLTLDCSAVNVSNEHTMRELIPERCDNLHVPWTRLRHNSDSAVLLNIQQLCEIIADRSMGVLDLLWSQLVETLHSVPHFRKESILLLNILLLSASKVGNESTCALGASLLEIYMRPDVWPAKDSSSSISTVSRIQQNIAIECLLTEGISCCIYAMGEKEAQTHLLHILYPLVEKAGSANSCISLAGRRALTRVALMCGYHSDIIALISGNMDYLSHSMSVRLKHIDEQMGVFDALNLILLHSSPEIAVGMQNIVVNVLQLSSDKTYSHNNAAHLRVFLTFALGVRQWLQPICGGQGAIAEISEEKLSQLNLPIAKFGSSSKRWRAIQRLKEYCHNLKLLNYEVSDEESEKCRDACEELPPDLQPHMMINDKEDNSSHSNEDKVKKLPELGELLVLVMKRCLNFLPCHVTEHQFLAMRTLEEGLKALEPYTDTLLPIVHLIWAPLVGRFEANQPPLIIRTAFQLLLTMAKTAKEFLMARCIREVFPQAANFLKCCINESYLKDSASAYRFSQKYKTQLSLLSGLGLLSCHLQVRGQDFYCLLSVSLLYLSCFQPRPLQKAAISLIQCLQSLDEDAVWWALVSWWAPPELAGSLELSYPSTHQDCEENVKILLGLQVVNNE</sequence>
<dbReference type="InterPro" id="IPR057567">
    <property type="entry name" value="TPR_TTI1_C"/>
</dbReference>
<dbReference type="PANTHER" id="PTHR18460:SF3">
    <property type="entry name" value="TELO2-INTERACTING PROTEIN 1 HOMOLOG"/>
    <property type="match status" value="1"/>
</dbReference>
<dbReference type="InterPro" id="IPR052587">
    <property type="entry name" value="TELO2-interacting_protein_1"/>
</dbReference>
<evidence type="ECO:0000259" key="3">
    <source>
        <dbReference type="Pfam" id="PF24181"/>
    </source>
</evidence>
<feature type="domain" description="TTI1 N-terminal TPR" evidence="2">
    <location>
        <begin position="14"/>
        <end position="368"/>
    </location>
</feature>
<dbReference type="InterPro" id="IPR057566">
    <property type="entry name" value="TPR_TTI1_N"/>
</dbReference>
<evidence type="ECO:0000259" key="2">
    <source>
        <dbReference type="Pfam" id="PF24173"/>
    </source>
</evidence>
<dbReference type="InterPro" id="IPR049362">
    <property type="entry name" value="TTI1_rpt"/>
</dbReference>
<feature type="domain" description="TTI1 C-terminal TPR" evidence="3">
    <location>
        <begin position="789"/>
        <end position="1036"/>
    </location>
</feature>
<feature type="region of interest" description="Disordered" evidence="1">
    <location>
        <begin position="822"/>
        <end position="841"/>
    </location>
</feature>
<comment type="caution">
    <text evidence="4">The sequence shown here is derived from an EMBL/GenBank/DDBJ whole genome shotgun (WGS) entry which is preliminary data.</text>
</comment>
<dbReference type="Pfam" id="PF24173">
    <property type="entry name" value="TPR_TTI1_N"/>
    <property type="match status" value="1"/>
</dbReference>
<dbReference type="EMBL" id="JAHWGI010000306">
    <property type="protein sequence ID" value="KAK3912901.1"/>
    <property type="molecule type" value="Genomic_DNA"/>
</dbReference>
<organism evidence="4 5">
    <name type="scientific">Frankliniella fusca</name>
    <dbReference type="NCBI Taxonomy" id="407009"/>
    <lineage>
        <taxon>Eukaryota</taxon>
        <taxon>Metazoa</taxon>
        <taxon>Ecdysozoa</taxon>
        <taxon>Arthropoda</taxon>
        <taxon>Hexapoda</taxon>
        <taxon>Insecta</taxon>
        <taxon>Pterygota</taxon>
        <taxon>Neoptera</taxon>
        <taxon>Paraneoptera</taxon>
        <taxon>Thysanoptera</taxon>
        <taxon>Terebrantia</taxon>
        <taxon>Thripoidea</taxon>
        <taxon>Thripidae</taxon>
        <taxon>Frankliniella</taxon>
    </lineage>
</organism>